<dbReference type="InterPro" id="IPR018490">
    <property type="entry name" value="cNMP-bd_dom_sf"/>
</dbReference>
<dbReference type="InterPro" id="IPR000595">
    <property type="entry name" value="cNMP-bd_dom"/>
</dbReference>
<dbReference type="RefSeq" id="WP_188088945.1">
    <property type="nucleotide sequence ID" value="NZ_JACVFC010000002.1"/>
</dbReference>
<name>A0ABR7TMT8_9BACT</name>
<dbReference type="SUPFAM" id="SSF51206">
    <property type="entry name" value="cAMP-binding domain-like"/>
    <property type="match status" value="1"/>
</dbReference>
<accession>A0ABR7TMT8</accession>
<dbReference type="CDD" id="cd00038">
    <property type="entry name" value="CAP_ED"/>
    <property type="match status" value="1"/>
</dbReference>
<evidence type="ECO:0000259" key="1">
    <source>
        <dbReference type="Pfam" id="PF00027"/>
    </source>
</evidence>
<dbReference type="InterPro" id="IPR014710">
    <property type="entry name" value="RmlC-like_jellyroll"/>
</dbReference>
<feature type="domain" description="Cyclic nucleotide-binding" evidence="1">
    <location>
        <begin position="32"/>
        <end position="115"/>
    </location>
</feature>
<dbReference type="Gene3D" id="2.60.120.10">
    <property type="entry name" value="Jelly Rolls"/>
    <property type="match status" value="1"/>
</dbReference>
<dbReference type="EMBL" id="JACVFC010000002">
    <property type="protein sequence ID" value="MBC9931793.1"/>
    <property type="molecule type" value="Genomic_DNA"/>
</dbReference>
<proteinExistence type="predicted"/>
<evidence type="ECO:0000313" key="2">
    <source>
        <dbReference type="EMBL" id="MBC9931793.1"/>
    </source>
</evidence>
<protein>
    <submittedName>
        <fullName evidence="2">Crp/Fnr family transcriptional regulator</fullName>
    </submittedName>
</protein>
<organism evidence="2 3">
    <name type="scientific">Chitinophaga qingshengii</name>
    <dbReference type="NCBI Taxonomy" id="1569794"/>
    <lineage>
        <taxon>Bacteria</taxon>
        <taxon>Pseudomonadati</taxon>
        <taxon>Bacteroidota</taxon>
        <taxon>Chitinophagia</taxon>
        <taxon>Chitinophagales</taxon>
        <taxon>Chitinophagaceae</taxon>
        <taxon>Chitinophaga</taxon>
    </lineage>
</organism>
<sequence>MKHQEAIIAELLTTAFQDETLRNAYYEAVQQKQFKKGDILLQQGQVCRYSYSILSGVVRGYYIKDGRDITTSFNFADDMVMSLESATRQTPSPETFEVLEDTLVEEISVEKLMVLRERFPVLEKIWTLSAESYAIWLEERLASLQFATAKERYEQLLARYPEIVRKVQLSHIASYLGITLETLSRIRAKG</sequence>
<reference evidence="2 3" key="1">
    <citation type="submission" date="2020-09" db="EMBL/GenBank/DDBJ databases">
        <title>Genome sequences of type strains of Chitinophaga qingshengii and Chitinophaga varians.</title>
        <authorList>
            <person name="Kittiwongwattana C."/>
        </authorList>
    </citation>
    <scope>NUCLEOTIDE SEQUENCE [LARGE SCALE GENOMIC DNA]</scope>
    <source>
        <strain evidence="2 3">JCM 30026</strain>
    </source>
</reference>
<dbReference type="Pfam" id="PF00027">
    <property type="entry name" value="cNMP_binding"/>
    <property type="match status" value="1"/>
</dbReference>
<dbReference type="Proteomes" id="UP000659124">
    <property type="component" value="Unassembled WGS sequence"/>
</dbReference>
<evidence type="ECO:0000313" key="3">
    <source>
        <dbReference type="Proteomes" id="UP000659124"/>
    </source>
</evidence>
<gene>
    <name evidence="2" type="ORF">ICL07_15515</name>
</gene>
<keyword evidence="3" id="KW-1185">Reference proteome</keyword>
<comment type="caution">
    <text evidence="2">The sequence shown here is derived from an EMBL/GenBank/DDBJ whole genome shotgun (WGS) entry which is preliminary data.</text>
</comment>